<dbReference type="EMBL" id="JALHBS010000092">
    <property type="protein sequence ID" value="MCP3056424.1"/>
    <property type="molecule type" value="Genomic_DNA"/>
</dbReference>
<feature type="compositionally biased region" description="Polar residues" evidence="1">
    <location>
        <begin position="91"/>
        <end position="101"/>
    </location>
</feature>
<evidence type="ECO:0000256" key="1">
    <source>
        <dbReference type="SAM" id="MobiDB-lite"/>
    </source>
</evidence>
<feature type="region of interest" description="Disordered" evidence="1">
    <location>
        <begin position="36"/>
        <end position="101"/>
    </location>
</feature>
<sequence>AADQMDKVTQQNAAMVEQATAASQTLTNETEELASAMAQFKTAGSAGTGRGQASRSGGHAASQTKTSRPAAPSRGVAQMKTTGRGGAAPAEQTNADSWEEF</sequence>
<keyword evidence="3" id="KW-1185">Reference proteome</keyword>
<evidence type="ECO:0000313" key="2">
    <source>
        <dbReference type="EMBL" id="MCP3056424.1"/>
    </source>
</evidence>
<comment type="caution">
    <text evidence="2">The sequence shown here is derived from an EMBL/GenBank/DDBJ whole genome shotgun (WGS) entry which is preliminary data.</text>
</comment>
<evidence type="ECO:0000313" key="3">
    <source>
        <dbReference type="Proteomes" id="UP001155220"/>
    </source>
</evidence>
<dbReference type="AlphaFoldDB" id="A0A9X2KG27"/>
<feature type="compositionally biased region" description="Polar residues" evidence="1">
    <location>
        <begin position="51"/>
        <end position="67"/>
    </location>
</feature>
<name>A0A9X2KG27_9HYPH</name>
<gene>
    <name evidence="2" type="ORF">MJ956_14915</name>
</gene>
<accession>A0A9X2KG27</accession>
<reference evidence="2" key="1">
    <citation type="submission" date="2022-03" db="EMBL/GenBank/DDBJ databases">
        <title>Aurantimonas Liuensis sp. Nov., isolated from the hadal seawater of the Mariana Trench.</title>
        <authorList>
            <person name="Liu R."/>
        </authorList>
    </citation>
    <scope>NUCLEOTIDE SEQUENCE</scope>
    <source>
        <strain evidence="2">LRZ36</strain>
    </source>
</reference>
<dbReference type="Proteomes" id="UP001155220">
    <property type="component" value="Unassembled WGS sequence"/>
</dbReference>
<organism evidence="2 3">
    <name type="scientific">Aurantimonas marianensis</name>
    <dbReference type="NCBI Taxonomy" id="2920428"/>
    <lineage>
        <taxon>Bacteria</taxon>
        <taxon>Pseudomonadati</taxon>
        <taxon>Pseudomonadota</taxon>
        <taxon>Alphaproteobacteria</taxon>
        <taxon>Hyphomicrobiales</taxon>
        <taxon>Aurantimonadaceae</taxon>
        <taxon>Aurantimonas</taxon>
    </lineage>
</organism>
<feature type="non-terminal residue" evidence="2">
    <location>
        <position position="1"/>
    </location>
</feature>
<protein>
    <submittedName>
        <fullName evidence="2">Methyl-accepting chemotaxis protein</fullName>
    </submittedName>
</protein>
<proteinExistence type="predicted"/>